<name>A0A1Q6I4Z3_BACUN</name>
<organism evidence="1 2">
    <name type="scientific">Bacteroides uniformis</name>
    <dbReference type="NCBI Taxonomy" id="820"/>
    <lineage>
        <taxon>Bacteria</taxon>
        <taxon>Pseudomonadati</taxon>
        <taxon>Bacteroidota</taxon>
        <taxon>Bacteroidia</taxon>
        <taxon>Bacteroidales</taxon>
        <taxon>Bacteroidaceae</taxon>
        <taxon>Bacteroides</taxon>
    </lineage>
</organism>
<dbReference type="Pfam" id="PF16446">
    <property type="entry name" value="DUF5043"/>
    <property type="match status" value="1"/>
</dbReference>
<dbReference type="InterPro" id="IPR032242">
    <property type="entry name" value="DUF5043"/>
</dbReference>
<protein>
    <submittedName>
        <fullName evidence="1">DUF5043 domain-containing protein</fullName>
    </submittedName>
</protein>
<comment type="caution">
    <text evidence="1">The sequence shown here is derived from an EMBL/GenBank/DDBJ whole genome shotgun (WGS) entry which is preliminary data.</text>
</comment>
<dbReference type="Proteomes" id="UP000186549">
    <property type="component" value="Unassembled WGS sequence"/>
</dbReference>
<dbReference type="AlphaFoldDB" id="A0A1Q6I4Z3"/>
<accession>A0A1Q6I4Z3</accession>
<reference evidence="1 2" key="1">
    <citation type="journal article" date="2016" name="Nat. Biotechnol.">
        <title>Measurement of bacterial replication rates in microbial communities.</title>
        <authorList>
            <person name="Brown C.T."/>
            <person name="Olm M.R."/>
            <person name="Thomas B.C."/>
            <person name="Banfield J.F."/>
        </authorList>
    </citation>
    <scope>NUCLEOTIDE SEQUENCE [LARGE SCALE GENOMIC DNA]</scope>
    <source>
        <strain evidence="1">45_41</strain>
    </source>
</reference>
<evidence type="ECO:0000313" key="2">
    <source>
        <dbReference type="Proteomes" id="UP000186549"/>
    </source>
</evidence>
<dbReference type="EMBL" id="MNQU01000207">
    <property type="protein sequence ID" value="OKZ33687.1"/>
    <property type="molecule type" value="Genomic_DNA"/>
</dbReference>
<gene>
    <name evidence="1" type="ORF">BHV79_08710</name>
</gene>
<evidence type="ECO:0000313" key="1">
    <source>
        <dbReference type="EMBL" id="OKZ33687.1"/>
    </source>
</evidence>
<sequence length="205" mass="23803">MKRLLLITLLIGYIIYPCVAQDKPIRTEESLWETIIYKKTTTFDVDGYTYQCDVDDGSQFVTLYNKENKLTYKDIVYKATEKAYIGSWNSKVVEYDSSMSWQEDFIVDQAFTKAMADEIGKDELSITMLLSPDTGKVIEVYFNFTTFNPYARVPLYVYREIEVKLKEQIQYKPGEVGKQLNHIMLSWMQKPKGKLPPLNPPGPLM</sequence>
<proteinExistence type="predicted"/>